<protein>
    <submittedName>
        <fullName evidence="1">Uncharacterized protein</fullName>
    </submittedName>
</protein>
<sequence>MVGEDNGLALTALITSAAHDEKPERNLREIYQTIITDGREADLDALDVLLRLLPCQLDGAEDLLSLVGERGSAKEILIAGQEAAERMEAALGQEEEPEAGQLPFSSQLSRLMSLYTSAAKIGV</sequence>
<gene>
    <name evidence="1" type="ORF">EWM64_g1113</name>
</gene>
<dbReference type="OrthoDB" id="3046892at2759"/>
<keyword evidence="2" id="KW-1185">Reference proteome</keyword>
<dbReference type="AlphaFoldDB" id="A0A4Z0A8N5"/>
<dbReference type="Proteomes" id="UP000298061">
    <property type="component" value="Unassembled WGS sequence"/>
</dbReference>
<name>A0A4Z0A8N5_9AGAM</name>
<organism evidence="1 2">
    <name type="scientific">Hericium alpestre</name>
    <dbReference type="NCBI Taxonomy" id="135208"/>
    <lineage>
        <taxon>Eukaryota</taxon>
        <taxon>Fungi</taxon>
        <taxon>Dikarya</taxon>
        <taxon>Basidiomycota</taxon>
        <taxon>Agaricomycotina</taxon>
        <taxon>Agaricomycetes</taxon>
        <taxon>Russulales</taxon>
        <taxon>Hericiaceae</taxon>
        <taxon>Hericium</taxon>
    </lineage>
</organism>
<proteinExistence type="predicted"/>
<evidence type="ECO:0000313" key="2">
    <source>
        <dbReference type="Proteomes" id="UP000298061"/>
    </source>
</evidence>
<accession>A0A4Z0A8N5</accession>
<comment type="caution">
    <text evidence="1">The sequence shown here is derived from an EMBL/GenBank/DDBJ whole genome shotgun (WGS) entry which is preliminary data.</text>
</comment>
<dbReference type="STRING" id="135208.A0A4Z0A8N5"/>
<evidence type="ECO:0000313" key="1">
    <source>
        <dbReference type="EMBL" id="TFY82900.1"/>
    </source>
</evidence>
<dbReference type="EMBL" id="SFCI01000069">
    <property type="protein sequence ID" value="TFY82900.1"/>
    <property type="molecule type" value="Genomic_DNA"/>
</dbReference>
<reference evidence="1 2" key="1">
    <citation type="submission" date="2019-02" db="EMBL/GenBank/DDBJ databases">
        <title>Genome sequencing of the rare red list fungi Hericium alpestre (H. flagellum).</title>
        <authorList>
            <person name="Buettner E."/>
            <person name="Kellner H."/>
        </authorList>
    </citation>
    <scope>NUCLEOTIDE SEQUENCE [LARGE SCALE GENOMIC DNA]</scope>
    <source>
        <strain evidence="1 2">DSM 108284</strain>
    </source>
</reference>